<reference evidence="2 3" key="1">
    <citation type="journal article" date="2012" name="J. Bacteriol.">
        <title>Genome Sequence of Janibacter hoylei MTCC8307, Isolated from the Stratospheric Air.</title>
        <authorList>
            <person name="Pawar S.P."/>
            <person name="Dhotre D.P."/>
            <person name="Shetty S.A."/>
            <person name="Chowdhury S.P."/>
            <person name="Chaudhari B.L."/>
            <person name="Shouche Y.S."/>
        </authorList>
    </citation>
    <scope>NUCLEOTIDE SEQUENCE [LARGE SCALE GENOMIC DNA]</scope>
    <source>
        <strain evidence="2 3">PVAS-1</strain>
    </source>
</reference>
<evidence type="ECO:0000313" key="2">
    <source>
        <dbReference type="EMBL" id="EKA60537.1"/>
    </source>
</evidence>
<evidence type="ECO:0000313" key="3">
    <source>
        <dbReference type="Proteomes" id="UP000004474"/>
    </source>
</evidence>
<gene>
    <name evidence="2" type="ORF">B277_12426</name>
</gene>
<accession>K1E551</accession>
<feature type="region of interest" description="Disordered" evidence="1">
    <location>
        <begin position="46"/>
        <end position="85"/>
    </location>
</feature>
<dbReference type="AlphaFoldDB" id="K1E551"/>
<feature type="compositionally biased region" description="Low complexity" evidence="1">
    <location>
        <begin position="46"/>
        <end position="63"/>
    </location>
</feature>
<proteinExistence type="predicted"/>
<dbReference type="Proteomes" id="UP000004474">
    <property type="component" value="Unassembled WGS sequence"/>
</dbReference>
<dbReference type="RefSeq" id="WP_007928571.1">
    <property type="nucleotide sequence ID" value="NZ_ALWX01000055.1"/>
</dbReference>
<name>K1E551_9MICO</name>
<comment type="caution">
    <text evidence="2">The sequence shown here is derived from an EMBL/GenBank/DDBJ whole genome shotgun (WGS) entry which is preliminary data.</text>
</comment>
<organism evidence="2 3">
    <name type="scientific">Janibacter hoylei PVAS-1</name>
    <dbReference type="NCBI Taxonomy" id="1210046"/>
    <lineage>
        <taxon>Bacteria</taxon>
        <taxon>Bacillati</taxon>
        <taxon>Actinomycetota</taxon>
        <taxon>Actinomycetes</taxon>
        <taxon>Micrococcales</taxon>
        <taxon>Intrasporangiaceae</taxon>
        <taxon>Janibacter</taxon>
    </lineage>
</organism>
<dbReference type="EMBL" id="ALWX01000055">
    <property type="protein sequence ID" value="EKA60537.1"/>
    <property type="molecule type" value="Genomic_DNA"/>
</dbReference>
<evidence type="ECO:0000256" key="1">
    <source>
        <dbReference type="SAM" id="MobiDB-lite"/>
    </source>
</evidence>
<protein>
    <submittedName>
        <fullName evidence="2">Uncharacterized protein</fullName>
    </submittedName>
</protein>
<sequence length="85" mass="8858">MKINNDPVYVRRRRVALAVLVIVVIVVALCLGRLFGGDSAEAAKVTASPTAAPSPSSAPAKVEQPAPRGVTGGEGSARRPPRTRR</sequence>
<dbReference type="STRING" id="1210046.B277_12426"/>
<dbReference type="PATRIC" id="fig|1210046.3.peg.2389"/>